<gene>
    <name evidence="2" type="ORF">ACFOEK_02680</name>
</gene>
<keyword evidence="1" id="KW-1133">Transmembrane helix</keyword>
<dbReference type="EMBL" id="JBHRSZ010000002">
    <property type="protein sequence ID" value="MFC3149925.1"/>
    <property type="molecule type" value="Genomic_DNA"/>
</dbReference>
<feature type="transmembrane region" description="Helical" evidence="1">
    <location>
        <begin position="30"/>
        <end position="49"/>
    </location>
</feature>
<evidence type="ECO:0000313" key="2">
    <source>
        <dbReference type="EMBL" id="MFC3149925.1"/>
    </source>
</evidence>
<keyword evidence="1" id="KW-0812">Transmembrane</keyword>
<dbReference type="Proteomes" id="UP001595476">
    <property type="component" value="Unassembled WGS sequence"/>
</dbReference>
<comment type="caution">
    <text evidence="2">The sequence shown here is derived from an EMBL/GenBank/DDBJ whole genome shotgun (WGS) entry which is preliminary data.</text>
</comment>
<accession>A0ABV7H818</accession>
<reference evidence="3" key="1">
    <citation type="journal article" date="2019" name="Int. J. Syst. Evol. Microbiol.">
        <title>The Global Catalogue of Microorganisms (GCM) 10K type strain sequencing project: providing services to taxonomists for standard genome sequencing and annotation.</title>
        <authorList>
            <consortium name="The Broad Institute Genomics Platform"/>
            <consortium name="The Broad Institute Genome Sequencing Center for Infectious Disease"/>
            <person name="Wu L."/>
            <person name="Ma J."/>
        </authorList>
    </citation>
    <scope>NUCLEOTIDE SEQUENCE [LARGE SCALE GENOMIC DNA]</scope>
    <source>
        <strain evidence="3">KCTC 52438</strain>
    </source>
</reference>
<organism evidence="2 3">
    <name type="scientific">Litoribrevibacter euphylliae</name>
    <dbReference type="NCBI Taxonomy" id="1834034"/>
    <lineage>
        <taxon>Bacteria</taxon>
        <taxon>Pseudomonadati</taxon>
        <taxon>Pseudomonadota</taxon>
        <taxon>Gammaproteobacteria</taxon>
        <taxon>Oceanospirillales</taxon>
        <taxon>Oceanospirillaceae</taxon>
        <taxon>Litoribrevibacter</taxon>
    </lineage>
</organism>
<evidence type="ECO:0000256" key="1">
    <source>
        <dbReference type="SAM" id="Phobius"/>
    </source>
</evidence>
<feature type="transmembrane region" description="Helical" evidence="1">
    <location>
        <begin position="61"/>
        <end position="87"/>
    </location>
</feature>
<name>A0ABV7H818_9GAMM</name>
<proteinExistence type="predicted"/>
<evidence type="ECO:0000313" key="3">
    <source>
        <dbReference type="Proteomes" id="UP001595476"/>
    </source>
</evidence>
<keyword evidence="3" id="KW-1185">Reference proteome</keyword>
<keyword evidence="1" id="KW-0472">Membrane</keyword>
<protein>
    <submittedName>
        <fullName evidence="2">Uncharacterized protein</fullName>
    </submittedName>
</protein>
<feature type="transmembrane region" description="Helical" evidence="1">
    <location>
        <begin position="147"/>
        <end position="165"/>
    </location>
</feature>
<dbReference type="RefSeq" id="WP_386715781.1">
    <property type="nucleotide sequence ID" value="NZ_JBHRSZ010000002.1"/>
</dbReference>
<sequence>MRLDINISDCLRDKYSEEQGRISELDTRSFQSVVFLTFLILSVVFVGYLERESIFHPVSPLAWGFLAFYLFTVFCLVCAWGHAILAFKLGMDSKQSDIKAIHQLLISSEDAQKDTMAEAYLSVIEALEQLANAKQTNLSHAYSELTISAWLFFGGALIALFIELAS</sequence>